<accession>A0A1M7YF08</accession>
<feature type="transmembrane region" description="Helical" evidence="1">
    <location>
        <begin position="413"/>
        <end position="429"/>
    </location>
</feature>
<protein>
    <submittedName>
        <fullName evidence="3">Putative tricarboxylic transport membrane protein</fullName>
    </submittedName>
</protein>
<dbReference type="PANTHER" id="PTHR35342:SF5">
    <property type="entry name" value="TRICARBOXYLIC TRANSPORT PROTEIN"/>
    <property type="match status" value="1"/>
</dbReference>
<feature type="transmembrane region" description="Helical" evidence="1">
    <location>
        <begin position="20"/>
        <end position="39"/>
    </location>
</feature>
<feature type="transmembrane region" description="Helical" evidence="1">
    <location>
        <begin position="149"/>
        <end position="168"/>
    </location>
</feature>
<feature type="transmembrane region" description="Helical" evidence="1">
    <location>
        <begin position="464"/>
        <end position="490"/>
    </location>
</feature>
<evidence type="ECO:0000313" key="4">
    <source>
        <dbReference type="Proteomes" id="UP000184603"/>
    </source>
</evidence>
<dbReference type="Proteomes" id="UP000184603">
    <property type="component" value="Unassembled WGS sequence"/>
</dbReference>
<evidence type="ECO:0000256" key="1">
    <source>
        <dbReference type="SAM" id="Phobius"/>
    </source>
</evidence>
<keyword evidence="1" id="KW-1133">Transmembrane helix</keyword>
<keyword evidence="1" id="KW-0812">Transmembrane</keyword>
<keyword evidence="4" id="KW-1185">Reference proteome</keyword>
<feature type="transmembrane region" description="Helical" evidence="1">
    <location>
        <begin position="51"/>
        <end position="73"/>
    </location>
</feature>
<feature type="transmembrane region" description="Helical" evidence="1">
    <location>
        <begin position="255"/>
        <end position="276"/>
    </location>
</feature>
<dbReference type="EMBL" id="FRFE01000023">
    <property type="protein sequence ID" value="SHO51232.1"/>
    <property type="molecule type" value="Genomic_DNA"/>
</dbReference>
<gene>
    <name evidence="3" type="ORF">SAMN02745220_03917</name>
</gene>
<dbReference type="PANTHER" id="PTHR35342">
    <property type="entry name" value="TRICARBOXYLIC TRANSPORT PROTEIN"/>
    <property type="match status" value="1"/>
</dbReference>
<proteinExistence type="predicted"/>
<dbReference type="OrthoDB" id="9781349at2"/>
<reference evidence="3 4" key="1">
    <citation type="submission" date="2016-12" db="EMBL/GenBank/DDBJ databases">
        <authorList>
            <person name="Song W.-J."/>
            <person name="Kurnit D.M."/>
        </authorList>
    </citation>
    <scope>NUCLEOTIDE SEQUENCE [LARGE SCALE GENOMIC DNA]</scope>
    <source>
        <strain evidence="3 4">DSM 18488</strain>
    </source>
</reference>
<dbReference type="STRING" id="1121416.SAMN02745220_03917"/>
<feature type="domain" description="DUF112" evidence="2">
    <location>
        <begin position="20"/>
        <end position="441"/>
    </location>
</feature>
<dbReference type="Pfam" id="PF01970">
    <property type="entry name" value="TctA"/>
    <property type="match status" value="1"/>
</dbReference>
<dbReference type="AlphaFoldDB" id="A0A1M7YF08"/>
<feature type="transmembrane region" description="Helical" evidence="1">
    <location>
        <begin position="357"/>
        <end position="375"/>
    </location>
</feature>
<keyword evidence="1" id="KW-0472">Membrane</keyword>
<organism evidence="3 4">
    <name type="scientific">Desulfopila aestuarii DSM 18488</name>
    <dbReference type="NCBI Taxonomy" id="1121416"/>
    <lineage>
        <taxon>Bacteria</taxon>
        <taxon>Pseudomonadati</taxon>
        <taxon>Thermodesulfobacteriota</taxon>
        <taxon>Desulfobulbia</taxon>
        <taxon>Desulfobulbales</taxon>
        <taxon>Desulfocapsaceae</taxon>
        <taxon>Desulfopila</taxon>
    </lineage>
</organism>
<feature type="transmembrane region" description="Helical" evidence="1">
    <location>
        <begin position="205"/>
        <end position="225"/>
    </location>
</feature>
<feature type="transmembrane region" description="Helical" evidence="1">
    <location>
        <begin position="387"/>
        <end position="407"/>
    </location>
</feature>
<sequence length="492" mass="51997">MEIVHNLLQGLAIATTPVNLIFLAAGALLGMFFGVIPGISAANGIALMLPVVYTFGLAPETVLILFAGIYYGAKYGCRISAILNNVPGDVSSLATRLDGYPLALAGKGGRALVLTAFSSFFGGMLAILLLGFGASSFADIGSSFGPPEYVALIAFAFVLVLILSSTLFLKNLTSLCLGLMFSVVGLDWGTDAFRYTAGIPELYDGIDFIIVVIGVFALSESLMMMEETGQGQKLSSVVDSGGGLLPLFLQVKWSCLRASVIGVLIGFLPGAGTYVANLAAYRFEKKVVNTPEPSFGSGNIHGLIAPEAANSACALASFLPLLALGIPGSATTAVLHGALLQVNVDPGAALCRNHPEYIWALIISMLLGNILLLIVNVKMIRFFPRLLAIPAWVLMPMIVVVAFVSVYAVSQSVVSLLIMVVIGLLAYYLRKFHYPLGPLILGYVLGKPFEDNMRLALSISGGDFSVFLHGPLTMVLGCSIVIAIVMKVVYRK</sequence>
<name>A0A1M7YF08_9BACT</name>
<evidence type="ECO:0000313" key="3">
    <source>
        <dbReference type="EMBL" id="SHO51232.1"/>
    </source>
</evidence>
<feature type="transmembrane region" description="Helical" evidence="1">
    <location>
        <begin position="111"/>
        <end position="137"/>
    </location>
</feature>
<dbReference type="RefSeq" id="WP_073615346.1">
    <property type="nucleotide sequence ID" value="NZ_FRFE01000023.1"/>
</dbReference>
<evidence type="ECO:0000259" key="2">
    <source>
        <dbReference type="Pfam" id="PF01970"/>
    </source>
</evidence>
<dbReference type="InterPro" id="IPR002823">
    <property type="entry name" value="DUF112_TM"/>
</dbReference>